<keyword evidence="1" id="KW-1133">Transmembrane helix</keyword>
<accession>A0AAW5QVJ3</accession>
<reference evidence="2 3" key="1">
    <citation type="submission" date="2022-04" db="EMBL/GenBank/DDBJ databases">
        <authorList>
            <person name="Ye Y.-Q."/>
            <person name="Du Z.-J."/>
        </authorList>
    </citation>
    <scope>NUCLEOTIDE SEQUENCE [LARGE SCALE GENOMIC DNA]</scope>
    <source>
        <strain evidence="2 3">A6E488</strain>
    </source>
</reference>
<comment type="caution">
    <text evidence="2">The sequence shown here is derived from an EMBL/GenBank/DDBJ whole genome shotgun (WGS) entry which is preliminary data.</text>
</comment>
<keyword evidence="3" id="KW-1185">Reference proteome</keyword>
<name>A0AAW5QVJ3_9HYPH</name>
<evidence type="ECO:0000313" key="3">
    <source>
        <dbReference type="Proteomes" id="UP001320898"/>
    </source>
</evidence>
<organism evidence="2 3">
    <name type="scientific">Microbaculum marinisediminis</name>
    <dbReference type="NCBI Taxonomy" id="2931392"/>
    <lineage>
        <taxon>Bacteria</taxon>
        <taxon>Pseudomonadati</taxon>
        <taxon>Pseudomonadota</taxon>
        <taxon>Alphaproteobacteria</taxon>
        <taxon>Hyphomicrobiales</taxon>
        <taxon>Tepidamorphaceae</taxon>
        <taxon>Microbaculum</taxon>
    </lineage>
</organism>
<evidence type="ECO:0000256" key="1">
    <source>
        <dbReference type="SAM" id="Phobius"/>
    </source>
</evidence>
<keyword evidence="1" id="KW-0472">Membrane</keyword>
<dbReference type="EMBL" id="JALIDZ010000001">
    <property type="protein sequence ID" value="MCT8970546.1"/>
    <property type="molecule type" value="Genomic_DNA"/>
</dbReference>
<sequence>MHFDRFDTGAKRASCFYSFLTIVVMTGICLLLVPDAAIEALNSSGVLSW</sequence>
<evidence type="ECO:0000313" key="2">
    <source>
        <dbReference type="EMBL" id="MCT8970546.1"/>
    </source>
</evidence>
<protein>
    <submittedName>
        <fullName evidence="2">Uncharacterized protein</fullName>
    </submittedName>
</protein>
<dbReference type="Proteomes" id="UP001320898">
    <property type="component" value="Unassembled WGS sequence"/>
</dbReference>
<dbReference type="AlphaFoldDB" id="A0AAW5QVJ3"/>
<gene>
    <name evidence="2" type="ORF">MUB46_01620</name>
</gene>
<keyword evidence="1" id="KW-0812">Transmembrane</keyword>
<feature type="transmembrane region" description="Helical" evidence="1">
    <location>
        <begin position="12"/>
        <end position="33"/>
    </location>
</feature>
<proteinExistence type="predicted"/>
<dbReference type="RefSeq" id="WP_261614112.1">
    <property type="nucleotide sequence ID" value="NZ_JALIDZ010000001.1"/>
</dbReference>